<evidence type="ECO:0000313" key="4">
    <source>
        <dbReference type="Proteomes" id="UP000648187"/>
    </source>
</evidence>
<feature type="transmembrane region" description="Helical" evidence="1">
    <location>
        <begin position="7"/>
        <end position="27"/>
    </location>
</feature>
<sequence length="203" mass="22736">MALSGCSSGLVVTAVVALLLLPAQYYVPDLYAGVEVPLAATDPLDTPAATFGWFDLAFVHLPPLDLFATVSLLALGMLTYLCEWIQRKLMERRIVKVGIHRFRLPTRSRDLALHSVTWDVSLQLNQQLGASVERLRAWDAQQEQLEVTLKMVQNATSEYNLLLYLLLRQHRCLAAHTGPPSNCFFDKGLEEDLTFLRNPTLDA</sequence>
<keyword evidence="1" id="KW-0472">Membrane</keyword>
<keyword evidence="1" id="KW-0812">Transmembrane</keyword>
<feature type="transmembrane region" description="Helical" evidence="1">
    <location>
        <begin position="66"/>
        <end position="85"/>
    </location>
</feature>
<keyword evidence="1" id="KW-1133">Transmembrane helix</keyword>
<keyword evidence="4" id="KW-1185">Reference proteome</keyword>
<name>A0A835GPF9_SPOEX</name>
<organism evidence="2 4">
    <name type="scientific">Spodoptera exigua</name>
    <name type="common">Beet armyworm</name>
    <name type="synonym">Noctua fulgens</name>
    <dbReference type="NCBI Taxonomy" id="7107"/>
    <lineage>
        <taxon>Eukaryota</taxon>
        <taxon>Metazoa</taxon>
        <taxon>Ecdysozoa</taxon>
        <taxon>Arthropoda</taxon>
        <taxon>Hexapoda</taxon>
        <taxon>Insecta</taxon>
        <taxon>Pterygota</taxon>
        <taxon>Neoptera</taxon>
        <taxon>Endopterygota</taxon>
        <taxon>Lepidoptera</taxon>
        <taxon>Glossata</taxon>
        <taxon>Ditrysia</taxon>
        <taxon>Noctuoidea</taxon>
        <taxon>Noctuidae</taxon>
        <taxon>Amphipyrinae</taxon>
        <taxon>Spodoptera</taxon>
    </lineage>
</organism>
<dbReference type="EMBL" id="JACEFF010000907">
    <property type="protein sequence ID" value="KAH9628545.1"/>
    <property type="molecule type" value="Genomic_DNA"/>
</dbReference>
<dbReference type="Proteomes" id="UP000648187">
    <property type="component" value="Unassembled WGS sequence"/>
</dbReference>
<proteinExistence type="predicted"/>
<dbReference type="Proteomes" id="UP000814243">
    <property type="component" value="Unassembled WGS sequence"/>
</dbReference>
<reference evidence="3" key="2">
    <citation type="journal article" date="2021" name="G3 (Bethesda)">
        <title>Genome and transcriptome analysis of the beet armyworm Spodoptera exigua reveals targets for pest control. .</title>
        <authorList>
            <person name="Simon S."/>
            <person name="Breeschoten T."/>
            <person name="Jansen H.J."/>
            <person name="Dirks R.P."/>
            <person name="Schranz M.E."/>
            <person name="Ros V.I.D."/>
        </authorList>
    </citation>
    <scope>NUCLEOTIDE SEQUENCE</scope>
    <source>
        <strain evidence="3">TB_SE_WUR_2020</strain>
    </source>
</reference>
<dbReference type="OrthoDB" id="7479684at2759"/>
<evidence type="ECO:0000256" key="1">
    <source>
        <dbReference type="SAM" id="Phobius"/>
    </source>
</evidence>
<evidence type="ECO:0000313" key="2">
    <source>
        <dbReference type="EMBL" id="KAF9422400.1"/>
    </source>
</evidence>
<reference evidence="2" key="1">
    <citation type="submission" date="2020-08" db="EMBL/GenBank/DDBJ databases">
        <title>Spodoptera exigua strain:BAW_Kor-Di-RS1 Genome sequencing and assembly.</title>
        <authorList>
            <person name="Kim J."/>
            <person name="Nam H.Y."/>
            <person name="Kwon M."/>
            <person name="Choi J.H."/>
            <person name="Cho S.R."/>
            <person name="Kim G.-H."/>
        </authorList>
    </citation>
    <scope>NUCLEOTIDE SEQUENCE</scope>
    <source>
        <strain evidence="2">BAW_Kor-Di-RS1</strain>
        <tissue evidence="2">Whole-body</tissue>
    </source>
</reference>
<evidence type="ECO:0000313" key="3">
    <source>
        <dbReference type="EMBL" id="KAH9628545.1"/>
    </source>
</evidence>
<comment type="caution">
    <text evidence="2">The sequence shown here is derived from an EMBL/GenBank/DDBJ whole genome shotgun (WGS) entry which is preliminary data.</text>
</comment>
<protein>
    <submittedName>
        <fullName evidence="2">Uncharacterized protein</fullName>
    </submittedName>
</protein>
<dbReference type="EMBL" id="JACKWZ010000017">
    <property type="protein sequence ID" value="KAF9422400.1"/>
    <property type="molecule type" value="Genomic_DNA"/>
</dbReference>
<dbReference type="AlphaFoldDB" id="A0A835GPF9"/>
<accession>A0A835GPF9</accession>
<gene>
    <name evidence="3" type="ORF">HF086_001152</name>
    <name evidence="2" type="ORF">HW555_001990</name>
</gene>